<dbReference type="Proteomes" id="UP000028547">
    <property type="component" value="Unassembled WGS sequence"/>
</dbReference>
<organism evidence="1 2">
    <name type="scientific">Archangium violaceum Cb vi76</name>
    <dbReference type="NCBI Taxonomy" id="1406225"/>
    <lineage>
        <taxon>Bacteria</taxon>
        <taxon>Pseudomonadati</taxon>
        <taxon>Myxococcota</taxon>
        <taxon>Myxococcia</taxon>
        <taxon>Myxococcales</taxon>
        <taxon>Cystobacterineae</taxon>
        <taxon>Archangiaceae</taxon>
        <taxon>Archangium</taxon>
    </lineage>
</organism>
<evidence type="ECO:0000313" key="1">
    <source>
        <dbReference type="EMBL" id="KFA90736.1"/>
    </source>
</evidence>
<dbReference type="AlphaFoldDB" id="A0A084SQK1"/>
<protein>
    <submittedName>
        <fullName evidence="1">Uncharacterized protein</fullName>
    </submittedName>
</protein>
<accession>A0A084SQK1</accession>
<dbReference type="EMBL" id="JPMI01000178">
    <property type="protein sequence ID" value="KFA90736.1"/>
    <property type="molecule type" value="Genomic_DNA"/>
</dbReference>
<gene>
    <name evidence="1" type="ORF">Q664_26850</name>
</gene>
<comment type="caution">
    <text evidence="1">The sequence shown here is derived from an EMBL/GenBank/DDBJ whole genome shotgun (WGS) entry which is preliminary data.</text>
</comment>
<sequence length="67" mass="7454">MSPRRPATSNGSARLYKANPDAFDNQGILRNAPSPAVRQRIINGRIKHLEDEIRAFEKAIRDLGGEP</sequence>
<name>A0A084SQK1_9BACT</name>
<reference evidence="1 2" key="1">
    <citation type="submission" date="2014-07" db="EMBL/GenBank/DDBJ databases">
        <title>Draft Genome Sequence of Gephyronic Acid Producer, Cystobacter violaceus Strain Cb vi76.</title>
        <authorList>
            <person name="Stevens D.C."/>
            <person name="Young J."/>
            <person name="Carmichael R."/>
            <person name="Tan J."/>
            <person name="Taylor R.E."/>
        </authorList>
    </citation>
    <scope>NUCLEOTIDE SEQUENCE [LARGE SCALE GENOMIC DNA]</scope>
    <source>
        <strain evidence="1 2">Cb vi76</strain>
    </source>
</reference>
<proteinExistence type="predicted"/>
<evidence type="ECO:0000313" key="2">
    <source>
        <dbReference type="Proteomes" id="UP000028547"/>
    </source>
</evidence>